<dbReference type="AlphaFoldDB" id="A0A7Y7X9I8"/>
<gene>
    <name evidence="1" type="ORF">HX882_07690</name>
</gene>
<dbReference type="EMBL" id="JACAQB010000004">
    <property type="protein sequence ID" value="NWB95765.1"/>
    <property type="molecule type" value="Genomic_DNA"/>
</dbReference>
<dbReference type="Proteomes" id="UP000539985">
    <property type="component" value="Unassembled WGS sequence"/>
</dbReference>
<organism evidence="1 2">
    <name type="scientific">Pseudomonas gingeri</name>
    <dbReference type="NCBI Taxonomy" id="117681"/>
    <lineage>
        <taxon>Bacteria</taxon>
        <taxon>Pseudomonadati</taxon>
        <taxon>Pseudomonadota</taxon>
        <taxon>Gammaproteobacteria</taxon>
        <taxon>Pseudomonadales</taxon>
        <taxon>Pseudomonadaceae</taxon>
        <taxon>Pseudomonas</taxon>
    </lineage>
</organism>
<protein>
    <submittedName>
        <fullName evidence="1">Uncharacterized protein</fullName>
    </submittedName>
</protein>
<reference evidence="1 2" key="1">
    <citation type="submission" date="2020-04" db="EMBL/GenBank/DDBJ databases">
        <title>Molecular characterization of pseudomonads from Agaricus bisporus reveal novel blotch 2 pathogens in Western Europe.</title>
        <authorList>
            <person name="Taparia T."/>
            <person name="Krijger M."/>
            <person name="Haynes E."/>
            <person name="Elpinstone J.G."/>
            <person name="Noble R."/>
            <person name="Van Der Wolf J."/>
        </authorList>
    </citation>
    <scope>NUCLEOTIDE SEQUENCE [LARGE SCALE GENOMIC DNA]</scope>
    <source>
        <strain evidence="1 2">H7001</strain>
    </source>
</reference>
<evidence type="ECO:0000313" key="1">
    <source>
        <dbReference type="EMBL" id="NWB95765.1"/>
    </source>
</evidence>
<name>A0A7Y7X9I8_9PSED</name>
<proteinExistence type="predicted"/>
<comment type="caution">
    <text evidence="1">The sequence shown here is derived from an EMBL/GenBank/DDBJ whole genome shotgun (WGS) entry which is preliminary data.</text>
</comment>
<dbReference type="RefSeq" id="WP_177101039.1">
    <property type="nucleotide sequence ID" value="NZ_JACAQB010000004.1"/>
</dbReference>
<sequence>MLTVLCIIGTSSLTFGSRLAIASGDGFYAEEAVFSKVRHGGAIESLGDNPFVEVFHAKIGKINFRQDNISLKGTGSDIEIARTFSGAGKMDVGSMRRGFYAD</sequence>
<accession>A0A7Y7X9I8</accession>
<evidence type="ECO:0000313" key="2">
    <source>
        <dbReference type="Proteomes" id="UP000539985"/>
    </source>
</evidence>